<accession>A0A8H4MZK9</accession>
<comment type="caution">
    <text evidence="2">The sequence shown here is derived from an EMBL/GenBank/DDBJ whole genome shotgun (WGS) entry which is preliminary data.</text>
</comment>
<dbReference type="Proteomes" id="UP000572817">
    <property type="component" value="Unassembled WGS sequence"/>
</dbReference>
<dbReference type="AlphaFoldDB" id="A0A8H4MZK9"/>
<feature type="coiled-coil region" evidence="1">
    <location>
        <begin position="83"/>
        <end position="153"/>
    </location>
</feature>
<proteinExistence type="predicted"/>
<name>A0A8H4MZK9_9PEZI</name>
<dbReference type="EMBL" id="WWBZ02000062">
    <property type="protein sequence ID" value="KAF4303385.1"/>
    <property type="molecule type" value="Genomic_DNA"/>
</dbReference>
<gene>
    <name evidence="2" type="ORF">GTA08_BOTSDO08639</name>
</gene>
<evidence type="ECO:0000256" key="1">
    <source>
        <dbReference type="SAM" id="Coils"/>
    </source>
</evidence>
<evidence type="ECO:0000313" key="2">
    <source>
        <dbReference type="EMBL" id="KAF4303385.1"/>
    </source>
</evidence>
<protein>
    <submittedName>
        <fullName evidence="2">Uncharacterized protein</fullName>
    </submittedName>
</protein>
<sequence length="155" mass="17900">MSLSVIYGVVRVDLKFDLVPPRAVVTVTGNDINQEIVKVTTESLIASFEQWKAKYPEETPNSRELENQRDEDIPECKCVVAEYDLLSNGVTAMEDKIKTLKREREVLCKDSAVGKKYKNRSQHFARNNDVQYCKGLENEIIRLKNHIEDLEIERK</sequence>
<evidence type="ECO:0000313" key="3">
    <source>
        <dbReference type="Proteomes" id="UP000572817"/>
    </source>
</evidence>
<organism evidence="2 3">
    <name type="scientific">Botryosphaeria dothidea</name>
    <dbReference type="NCBI Taxonomy" id="55169"/>
    <lineage>
        <taxon>Eukaryota</taxon>
        <taxon>Fungi</taxon>
        <taxon>Dikarya</taxon>
        <taxon>Ascomycota</taxon>
        <taxon>Pezizomycotina</taxon>
        <taxon>Dothideomycetes</taxon>
        <taxon>Dothideomycetes incertae sedis</taxon>
        <taxon>Botryosphaeriales</taxon>
        <taxon>Botryosphaeriaceae</taxon>
        <taxon>Botryosphaeria</taxon>
    </lineage>
</organism>
<reference evidence="2" key="1">
    <citation type="submission" date="2020-04" db="EMBL/GenBank/DDBJ databases">
        <title>Genome Assembly and Annotation of Botryosphaeria dothidea sdau 11-99, a Latent Pathogen of Apple Fruit Ring Rot in China.</title>
        <authorList>
            <person name="Yu C."/>
            <person name="Diao Y."/>
            <person name="Lu Q."/>
            <person name="Zhao J."/>
            <person name="Cui S."/>
            <person name="Peng C."/>
            <person name="He B."/>
            <person name="Liu H."/>
        </authorList>
    </citation>
    <scope>NUCLEOTIDE SEQUENCE [LARGE SCALE GENOMIC DNA]</scope>
    <source>
        <strain evidence="2">Sdau11-99</strain>
    </source>
</reference>
<keyword evidence="3" id="KW-1185">Reference proteome</keyword>
<keyword evidence="1" id="KW-0175">Coiled coil</keyword>